<accession>B9L374</accession>
<dbReference type="AlphaFoldDB" id="B9L374"/>
<dbReference type="Gene3D" id="3.40.50.620">
    <property type="entry name" value="HUPs"/>
    <property type="match status" value="1"/>
</dbReference>
<dbReference type="Proteomes" id="UP000000447">
    <property type="component" value="Plasmid unnamed"/>
</dbReference>
<dbReference type="KEGG" id="tro:trd_A0238"/>
<dbReference type="Gene3D" id="3.40.50.12370">
    <property type="match status" value="1"/>
</dbReference>
<dbReference type="Pfam" id="PF00582">
    <property type="entry name" value="Usp"/>
    <property type="match status" value="2"/>
</dbReference>
<dbReference type="PANTHER" id="PTHR46268:SF6">
    <property type="entry name" value="UNIVERSAL STRESS PROTEIN UP12"/>
    <property type="match status" value="1"/>
</dbReference>
<dbReference type="OrthoDB" id="9794782at2"/>
<keyword evidence="4" id="KW-1185">Reference proteome</keyword>
<dbReference type="EMBL" id="CP001276">
    <property type="protein sequence ID" value="ACM06650.1"/>
    <property type="molecule type" value="Genomic_DNA"/>
</dbReference>
<evidence type="ECO:0000313" key="3">
    <source>
        <dbReference type="EMBL" id="ACM06650.1"/>
    </source>
</evidence>
<dbReference type="PRINTS" id="PR01438">
    <property type="entry name" value="UNVRSLSTRESS"/>
</dbReference>
<proteinExistence type="inferred from homology"/>
<dbReference type="RefSeq" id="WP_012642637.1">
    <property type="nucleotide sequence ID" value="NC_011961.1"/>
</dbReference>
<protein>
    <submittedName>
        <fullName evidence="3">UspA domain protein</fullName>
    </submittedName>
</protein>
<dbReference type="InterPro" id="IPR014729">
    <property type="entry name" value="Rossmann-like_a/b/a_fold"/>
</dbReference>
<evidence type="ECO:0000259" key="2">
    <source>
        <dbReference type="Pfam" id="PF00582"/>
    </source>
</evidence>
<dbReference type="InterPro" id="IPR006015">
    <property type="entry name" value="Universal_stress_UspA"/>
</dbReference>
<dbReference type="eggNOG" id="COG0589">
    <property type="taxonomic scope" value="Bacteria"/>
</dbReference>
<dbReference type="HOGENOM" id="CLU_049301_2_1_0"/>
<sequence>MSEIPLAHILVPLDGSSLAEQILPVAAGLVRACGRELILLHVLEPSPPERIHGQPHLATAEAAARYLDRISRELAEQRVFCRIAVIAADNAAVATVIARQARALGADLIALTTHGRGGLRGLLFGRIAQQVLQQAERPTLVLRATERSVSLLPETPQHLLIPLDGSPASEHVLPFAWQLARCLAATVTLARVVPTLEHLSFSESAPAVFLPTATAALLELERQHAEQDLQHLAATAPAGLPVTVVVRQGDVVAELAALATDVDLVVMTTHGRAGLPGWLAGSVAARLLERVTIPLLLVPIGRQETSTI</sequence>
<gene>
    <name evidence="3" type="ordered locus">trd_A0238</name>
</gene>
<feature type="domain" description="UspA" evidence="2">
    <location>
        <begin position="157"/>
        <end position="299"/>
    </location>
</feature>
<evidence type="ECO:0000256" key="1">
    <source>
        <dbReference type="ARBA" id="ARBA00008791"/>
    </source>
</evidence>
<geneLocation type="plasmid" evidence="4">
    <name>Tros</name>
</geneLocation>
<organism evidence="3 4">
    <name type="scientific">Thermomicrobium roseum (strain ATCC 27502 / DSM 5159 / P-2)</name>
    <dbReference type="NCBI Taxonomy" id="309801"/>
    <lineage>
        <taxon>Bacteria</taxon>
        <taxon>Pseudomonadati</taxon>
        <taxon>Thermomicrobiota</taxon>
        <taxon>Thermomicrobia</taxon>
        <taxon>Thermomicrobiales</taxon>
        <taxon>Thermomicrobiaceae</taxon>
        <taxon>Thermomicrobium</taxon>
    </lineage>
</organism>
<comment type="similarity">
    <text evidence="1">Belongs to the universal stress protein A family.</text>
</comment>
<evidence type="ECO:0000313" key="4">
    <source>
        <dbReference type="Proteomes" id="UP000000447"/>
    </source>
</evidence>
<feature type="domain" description="UspA" evidence="2">
    <location>
        <begin position="8"/>
        <end position="143"/>
    </location>
</feature>
<name>B9L374_THERP</name>
<dbReference type="InterPro" id="IPR006016">
    <property type="entry name" value="UspA"/>
</dbReference>
<keyword evidence="3" id="KW-0614">Plasmid</keyword>
<dbReference type="SUPFAM" id="SSF52402">
    <property type="entry name" value="Adenine nucleotide alpha hydrolases-like"/>
    <property type="match status" value="2"/>
</dbReference>
<dbReference type="CDD" id="cd00293">
    <property type="entry name" value="USP-like"/>
    <property type="match status" value="2"/>
</dbReference>
<reference evidence="3 4" key="1">
    <citation type="journal article" date="2009" name="PLoS ONE">
        <title>Complete genome sequence of the aerobic CO-oxidizing thermophile Thermomicrobium roseum.</title>
        <authorList>
            <person name="Wu D."/>
            <person name="Raymond J."/>
            <person name="Wu M."/>
            <person name="Chatterji S."/>
            <person name="Ren Q."/>
            <person name="Graham J.E."/>
            <person name="Bryant D.A."/>
            <person name="Robb F."/>
            <person name="Colman A."/>
            <person name="Tallon L.J."/>
            <person name="Badger J.H."/>
            <person name="Madupu R."/>
            <person name="Ward N.L."/>
            <person name="Eisen J.A."/>
        </authorList>
    </citation>
    <scope>NUCLEOTIDE SEQUENCE [LARGE SCALE GENOMIC DNA]</scope>
    <source>
        <strain evidence="4">ATCC 27502 / DSM 5159 / P-2</strain>
        <plasmid evidence="3">unnamed</plasmid>
    </source>
</reference>
<dbReference type="PANTHER" id="PTHR46268">
    <property type="entry name" value="STRESS RESPONSE PROTEIN NHAX"/>
    <property type="match status" value="1"/>
</dbReference>